<dbReference type="PANTHER" id="PTHR43768">
    <property type="entry name" value="TREHALOSE 6-PHOSPHATE PHOSPHATASE"/>
    <property type="match status" value="1"/>
</dbReference>
<dbReference type="GO" id="GO:0004805">
    <property type="term" value="F:trehalose-phosphatase activity"/>
    <property type="evidence" value="ECO:0007669"/>
    <property type="project" value="UniProtKB-EC"/>
</dbReference>
<dbReference type="Gene3D" id="3.40.50.1000">
    <property type="entry name" value="HAD superfamily/HAD-like"/>
    <property type="match status" value="1"/>
</dbReference>
<organism evidence="3 4">
    <name type="scientific">Parvularcula lutaonensis</name>
    <dbReference type="NCBI Taxonomy" id="491923"/>
    <lineage>
        <taxon>Bacteria</taxon>
        <taxon>Pseudomonadati</taxon>
        <taxon>Pseudomonadota</taxon>
        <taxon>Alphaproteobacteria</taxon>
        <taxon>Parvularculales</taxon>
        <taxon>Parvularculaceae</taxon>
        <taxon>Parvularcula</taxon>
    </lineage>
</organism>
<dbReference type="Pfam" id="PF02358">
    <property type="entry name" value="Trehalose_PPase"/>
    <property type="match status" value="1"/>
</dbReference>
<dbReference type="EMBL" id="JBHRVA010000003">
    <property type="protein sequence ID" value="MFC3302937.1"/>
    <property type="molecule type" value="Genomic_DNA"/>
</dbReference>
<dbReference type="Proteomes" id="UP001595607">
    <property type="component" value="Unassembled WGS sequence"/>
</dbReference>
<evidence type="ECO:0000313" key="3">
    <source>
        <dbReference type="EMBL" id="MFC3302937.1"/>
    </source>
</evidence>
<dbReference type="InterPro" id="IPR003337">
    <property type="entry name" value="Trehalose_PPase"/>
</dbReference>
<comment type="caution">
    <text evidence="3">The sequence shown here is derived from an EMBL/GenBank/DDBJ whole genome shotgun (WGS) entry which is preliminary data.</text>
</comment>
<evidence type="ECO:0000256" key="2">
    <source>
        <dbReference type="RuleBase" id="RU361117"/>
    </source>
</evidence>
<comment type="cofactor">
    <cofactor evidence="2">
        <name>Mg(2+)</name>
        <dbReference type="ChEBI" id="CHEBI:18420"/>
    </cofactor>
</comment>
<evidence type="ECO:0000256" key="1">
    <source>
        <dbReference type="ARBA" id="ARBA00022801"/>
    </source>
</evidence>
<comment type="catalytic activity">
    <reaction evidence="2">
        <text>alpha,alpha-trehalose 6-phosphate + H2O = alpha,alpha-trehalose + phosphate</text>
        <dbReference type="Rhea" id="RHEA:23420"/>
        <dbReference type="ChEBI" id="CHEBI:15377"/>
        <dbReference type="ChEBI" id="CHEBI:16551"/>
        <dbReference type="ChEBI" id="CHEBI:43474"/>
        <dbReference type="ChEBI" id="CHEBI:58429"/>
        <dbReference type="EC" id="3.1.3.12"/>
    </reaction>
</comment>
<dbReference type="SUPFAM" id="SSF56784">
    <property type="entry name" value="HAD-like"/>
    <property type="match status" value="1"/>
</dbReference>
<protein>
    <recommendedName>
        <fullName evidence="2">Trehalose 6-phosphate phosphatase</fullName>
        <ecNumber evidence="2">3.1.3.12</ecNumber>
    </recommendedName>
</protein>
<keyword evidence="2" id="KW-0460">Magnesium</keyword>
<dbReference type="InterPro" id="IPR036412">
    <property type="entry name" value="HAD-like_sf"/>
</dbReference>
<dbReference type="InterPro" id="IPR023214">
    <property type="entry name" value="HAD_sf"/>
</dbReference>
<comment type="function">
    <text evidence="2">Removes the phosphate from trehalose 6-phosphate to produce free trehalose.</text>
</comment>
<keyword evidence="1 2" id="KW-0378">Hydrolase</keyword>
<proteinExistence type="inferred from homology"/>
<keyword evidence="4" id="KW-1185">Reference proteome</keyword>
<sequence length="239" mass="25978">MRGILNRETALFLDFDGTLVPIQDDPDAVHLPDGGAAIIESLAERLSGALAMVSGRDGRDLSKRVPTSVWRAGNHGDMLLPPGSTKPSHVEGPTAELLERARQIAATHEGVVLEEKARVLTLHTRQCRQHEASVAKALEELVAGIDGYKLQRGKDVAELKPAGVHKGIAIERLLDEDAFRGRKPLFLGDDTTDEDGFRVCLDRGGSAIKVGDGETLAPHRLADHHDVWRFLKEALDDLS</sequence>
<comment type="pathway">
    <text evidence="2">Glycan biosynthesis; trehalose biosynthesis.</text>
</comment>
<dbReference type="InterPro" id="IPR044651">
    <property type="entry name" value="OTSB-like"/>
</dbReference>
<reference evidence="4" key="1">
    <citation type="journal article" date="2019" name="Int. J. Syst. Evol. Microbiol.">
        <title>The Global Catalogue of Microorganisms (GCM) 10K type strain sequencing project: providing services to taxonomists for standard genome sequencing and annotation.</title>
        <authorList>
            <consortium name="The Broad Institute Genomics Platform"/>
            <consortium name="The Broad Institute Genome Sequencing Center for Infectious Disease"/>
            <person name="Wu L."/>
            <person name="Ma J."/>
        </authorList>
    </citation>
    <scope>NUCLEOTIDE SEQUENCE [LARGE SCALE GENOMIC DNA]</scope>
    <source>
        <strain evidence="4">KCTC 22245</strain>
    </source>
</reference>
<dbReference type="CDD" id="cd01627">
    <property type="entry name" value="HAD_TPP"/>
    <property type="match status" value="1"/>
</dbReference>
<dbReference type="RefSeq" id="WP_189575007.1">
    <property type="nucleotide sequence ID" value="NZ_BMXU01000002.1"/>
</dbReference>
<evidence type="ECO:0000313" key="4">
    <source>
        <dbReference type="Proteomes" id="UP001595607"/>
    </source>
</evidence>
<keyword evidence="2" id="KW-0479">Metal-binding</keyword>
<dbReference type="EC" id="3.1.3.12" evidence="2"/>
<comment type="similarity">
    <text evidence="2">Belongs to the trehalose phosphatase family.</text>
</comment>
<name>A0ABV7MDI1_9PROT</name>
<dbReference type="Gene3D" id="3.30.70.1020">
    <property type="entry name" value="Trehalose-6-phosphate phosphatase related protein, domain 2"/>
    <property type="match status" value="1"/>
</dbReference>
<gene>
    <name evidence="3" type="primary">otsB</name>
    <name evidence="3" type="ORF">ACFONP_09355</name>
</gene>
<dbReference type="NCBIfam" id="TIGR00685">
    <property type="entry name" value="T6PP"/>
    <property type="match status" value="1"/>
</dbReference>
<dbReference type="PANTHER" id="PTHR43768:SF3">
    <property type="entry name" value="TREHALOSE 6-PHOSPHATE PHOSPHATASE"/>
    <property type="match status" value="1"/>
</dbReference>
<accession>A0ABV7MDI1</accession>